<comment type="similarity">
    <text evidence="1">Belongs to the AATF family.</text>
</comment>
<dbReference type="PANTHER" id="PTHR15565:SF0">
    <property type="entry name" value="PROTEIN AATF"/>
    <property type="match status" value="1"/>
</dbReference>
<feature type="compositionally biased region" description="Polar residues" evidence="3">
    <location>
        <begin position="162"/>
        <end position="179"/>
    </location>
</feature>
<dbReference type="PANTHER" id="PTHR15565">
    <property type="entry name" value="AATF PROTEIN APOPTOSIS ANTAGONIZING TRANSCRIPTION FACTOR"/>
    <property type="match status" value="1"/>
</dbReference>
<dbReference type="EMBL" id="LN483326">
    <property type="protein sequence ID" value="CDZ98178.1"/>
    <property type="molecule type" value="Genomic_DNA"/>
</dbReference>
<dbReference type="InterPro" id="IPR025160">
    <property type="entry name" value="AATF"/>
</dbReference>
<dbReference type="InterPro" id="IPR012617">
    <property type="entry name" value="AATF_C"/>
</dbReference>
<reference evidence="6" key="1">
    <citation type="submission" date="2014-08" db="EMBL/GenBank/DDBJ databases">
        <authorList>
            <person name="Sharma Rahul"/>
            <person name="Thines Marco"/>
        </authorList>
    </citation>
    <scope>NUCLEOTIDE SEQUENCE</scope>
</reference>
<name>A0A0F7SKG3_PHARH</name>
<evidence type="ECO:0000259" key="4">
    <source>
        <dbReference type="Pfam" id="PF08164"/>
    </source>
</evidence>
<dbReference type="GO" id="GO:0000462">
    <property type="term" value="P:maturation of SSU-rRNA from tricistronic rRNA transcript (SSU-rRNA, 5.8S rRNA, LSU-rRNA)"/>
    <property type="evidence" value="ECO:0007669"/>
    <property type="project" value="TreeGrafter"/>
</dbReference>
<accession>A0A0F7SKG3</accession>
<feature type="compositionally biased region" description="Basic and acidic residues" evidence="3">
    <location>
        <begin position="69"/>
        <end position="97"/>
    </location>
</feature>
<dbReference type="GO" id="GO:0005730">
    <property type="term" value="C:nucleolus"/>
    <property type="evidence" value="ECO:0007669"/>
    <property type="project" value="TreeGrafter"/>
</dbReference>
<dbReference type="AlphaFoldDB" id="A0A0F7SKG3"/>
<feature type="compositionally biased region" description="Acidic residues" evidence="3">
    <location>
        <begin position="106"/>
        <end position="128"/>
    </location>
</feature>
<evidence type="ECO:0000256" key="3">
    <source>
        <dbReference type="SAM" id="MobiDB-lite"/>
    </source>
</evidence>
<dbReference type="InterPro" id="IPR039223">
    <property type="entry name" value="AATF/Bfr2"/>
</dbReference>
<evidence type="ECO:0000256" key="2">
    <source>
        <dbReference type="ARBA" id="ARBA00013850"/>
    </source>
</evidence>
<sequence>MSKLTLLEQLSQLENPTPVDVDPEEAYSSLSAKQKGKGQAIDGAEEEDGSDNDQDGEGRDHYLSVGMSDMRKNADARRREAEDMEKYGGVRRSRAEIFGDSNSGSSEEDEDEDEDEDEAHEGVEDEEVQPFGQVANSSDEEDEDDEDEPSTFPERTPASPPAESTPNLETSQILSSLRNSRSEEQNKGLSVKRQLDLFENFLPLRIKMQKAISGLTGLKDQSAQVELANPSPELQESVNGCIDQILTLSEGLFELQEGLMKLNEPSIELPPSKRRKTEASDVVSSDYILPATEDALALSDLTHPSLLQTLAKWSSKIMTAQGLQNLRGEKFKSVKIGVVEQIGASLEGLEGRKKVDRFMGLVSQDEAECEAAVWGDDKEFYQSLVRDVIERRGGGAGVGAMSGQATFSNYGPKKHKPTLDTRASKGRKLRYTPQEKIMNFMVPERTEDLWQEEQVDELFGSLLGRTIREEIEVDENGEEIETGDAADHGLGGLRVF</sequence>
<organism evidence="6">
    <name type="scientific">Phaffia rhodozyma</name>
    <name type="common">Yeast</name>
    <name type="synonym">Xanthophyllomyces dendrorhous</name>
    <dbReference type="NCBI Taxonomy" id="264483"/>
    <lineage>
        <taxon>Eukaryota</taxon>
        <taxon>Fungi</taxon>
        <taxon>Dikarya</taxon>
        <taxon>Basidiomycota</taxon>
        <taxon>Agaricomycotina</taxon>
        <taxon>Tremellomycetes</taxon>
        <taxon>Cystofilobasidiales</taxon>
        <taxon>Mrakiaceae</taxon>
        <taxon>Phaffia</taxon>
    </lineage>
</organism>
<feature type="compositionally biased region" description="Acidic residues" evidence="3">
    <location>
        <begin position="138"/>
        <end position="149"/>
    </location>
</feature>
<feature type="compositionally biased region" description="Acidic residues" evidence="3">
    <location>
        <begin position="43"/>
        <end position="55"/>
    </location>
</feature>
<feature type="domain" description="AATF leucine zipper-containing" evidence="5">
    <location>
        <begin position="186"/>
        <end position="316"/>
    </location>
</feature>
<feature type="region of interest" description="Disordered" evidence="3">
    <location>
        <begin position="1"/>
        <end position="190"/>
    </location>
</feature>
<dbReference type="Pfam" id="PF13339">
    <property type="entry name" value="AATF-Che1"/>
    <property type="match status" value="1"/>
</dbReference>
<evidence type="ECO:0000313" key="6">
    <source>
        <dbReference type="EMBL" id="CDZ98178.1"/>
    </source>
</evidence>
<evidence type="ECO:0000256" key="1">
    <source>
        <dbReference type="ARBA" id="ARBA00008966"/>
    </source>
</evidence>
<dbReference type="Pfam" id="PF08164">
    <property type="entry name" value="TRAUB"/>
    <property type="match status" value="1"/>
</dbReference>
<proteinExistence type="inferred from homology"/>
<feature type="domain" description="Apoptosis-antagonizing transcription factor C-terminal" evidence="4">
    <location>
        <begin position="381"/>
        <end position="463"/>
    </location>
</feature>
<protein>
    <recommendedName>
        <fullName evidence="2">Protein BFR2</fullName>
    </recommendedName>
</protein>
<evidence type="ECO:0000259" key="5">
    <source>
        <dbReference type="Pfam" id="PF13339"/>
    </source>
</evidence>